<dbReference type="EMBL" id="CP009149">
    <property type="protein sequence ID" value="AIJ06363.1"/>
    <property type="molecule type" value="Genomic_DNA"/>
</dbReference>
<dbReference type="RefSeq" id="WP_048202442.1">
    <property type="nucleotide sequence ID" value="NZ_CP009149.1"/>
</dbReference>
<evidence type="ECO:0000256" key="1">
    <source>
        <dbReference type="SAM" id="Phobius"/>
    </source>
</evidence>
<dbReference type="GeneID" id="24892153"/>
<keyword evidence="1" id="KW-0472">Membrane</keyword>
<evidence type="ECO:0000313" key="2">
    <source>
        <dbReference type="EMBL" id="AIJ06363.1"/>
    </source>
</evidence>
<dbReference type="HOGENOM" id="CLU_982164_0_0_2"/>
<reference evidence="2 3" key="1">
    <citation type="journal article" date="2015" name="Int. J. Syst. Evol. Microbiol.">
        <title>M ethanocaldococcus bathoardescens sp. nov., a hyperthermophilic methanogen isolated from a volcanically active deep-sea hydrothermal vent.</title>
        <authorList>
            <person name="Stewart L.C."/>
            <person name="Jung J.H."/>
            <person name="Kim Y.T."/>
            <person name="Kwon S.W."/>
            <person name="Park C.S."/>
            <person name="Holden J.F."/>
        </authorList>
    </citation>
    <scope>NUCLEOTIDE SEQUENCE [LARGE SCALE GENOMIC DNA]</scope>
    <source>
        <strain evidence="2 3">JH146</strain>
    </source>
</reference>
<evidence type="ECO:0008006" key="4">
    <source>
        <dbReference type="Google" id="ProtNLM"/>
    </source>
</evidence>
<keyword evidence="1" id="KW-1133">Transmembrane helix</keyword>
<dbReference type="KEGG" id="mjh:JH146_1521"/>
<keyword evidence="1" id="KW-0812">Transmembrane</keyword>
<keyword evidence="3" id="KW-1185">Reference proteome</keyword>
<proteinExistence type="predicted"/>
<protein>
    <recommendedName>
        <fullName evidence="4">Class III signal peptide-containing protein</fullName>
    </recommendedName>
</protein>
<dbReference type="Pfam" id="PF04021">
    <property type="entry name" value="Class_IIIsignal"/>
    <property type="match status" value="1"/>
</dbReference>
<dbReference type="AlphaFoldDB" id="A0A076LIM6"/>
<dbReference type="InterPro" id="IPR007166">
    <property type="entry name" value="Class3_signal_pept_motif"/>
</dbReference>
<name>A0A076LIM6_9EURY</name>
<sequence length="290" mass="32460">MKKAQMSLEFIILIFGIILVGALVSYHVANTADITKSLGNSTYKTKKVTYKGFEVINGIDNTSISGESLTTSNNESPVLNNESTSTSEFSRILFVGDNPPSNLNYNSYDDIRYTDNLNIITQGRNTLVIKPKGSPDEKYVVYFVDGIVDYPNIEFLAQGKHTLYVYNVKKIPEGVYVKFVIDGIPLPQIITIRDVEYIGSVNGVIFEIYGGGTKTNAEIYIYNATIVTFDINNLERTSGEIFLTIEDSKIDNLVGYPNFDNYLGKNSITITIKNSWINGKYVAYYTKKIE</sequence>
<dbReference type="STRING" id="1301915.JH146_1521"/>
<dbReference type="OrthoDB" id="65917at2157"/>
<gene>
    <name evidence="2" type="ORF">JH146_1521</name>
</gene>
<accession>A0A076LIM6</accession>
<feature type="transmembrane region" description="Helical" evidence="1">
    <location>
        <begin position="7"/>
        <end position="28"/>
    </location>
</feature>
<dbReference type="Proteomes" id="UP000028781">
    <property type="component" value="Chromosome"/>
</dbReference>
<evidence type="ECO:0000313" key="3">
    <source>
        <dbReference type="Proteomes" id="UP000028781"/>
    </source>
</evidence>
<organism evidence="2 3">
    <name type="scientific">Methanocaldococcus bathoardescens</name>
    <dbReference type="NCBI Taxonomy" id="1301915"/>
    <lineage>
        <taxon>Archaea</taxon>
        <taxon>Methanobacteriati</taxon>
        <taxon>Methanobacteriota</taxon>
        <taxon>Methanomada group</taxon>
        <taxon>Methanococci</taxon>
        <taxon>Methanococcales</taxon>
        <taxon>Methanocaldococcaceae</taxon>
        <taxon>Methanocaldococcus</taxon>
    </lineage>
</organism>